<dbReference type="Gene3D" id="1.10.150.240">
    <property type="entry name" value="Putative phosphatase, domain 2"/>
    <property type="match status" value="1"/>
</dbReference>
<dbReference type="Proteomes" id="UP000727993">
    <property type="component" value="Unassembled WGS sequence"/>
</dbReference>
<dbReference type="GO" id="GO:0016787">
    <property type="term" value="F:hydrolase activity"/>
    <property type="evidence" value="ECO:0007669"/>
    <property type="project" value="UniProtKB-KW"/>
</dbReference>
<organism evidence="2 3">
    <name type="scientific">Candidatus Neomicrothrix subdominans</name>
    <dbReference type="NCBI Taxonomy" id="2954438"/>
    <lineage>
        <taxon>Bacteria</taxon>
        <taxon>Bacillati</taxon>
        <taxon>Actinomycetota</taxon>
        <taxon>Acidimicrobiia</taxon>
        <taxon>Acidimicrobiales</taxon>
        <taxon>Microthrixaceae</taxon>
        <taxon>Candidatus Neomicrothrix</taxon>
    </lineage>
</organism>
<dbReference type="EMBL" id="JADJZA010000001">
    <property type="protein sequence ID" value="MBK9295813.1"/>
    <property type="molecule type" value="Genomic_DNA"/>
</dbReference>
<proteinExistence type="predicted"/>
<dbReference type="PANTHER" id="PTHR43316:SF8">
    <property type="entry name" value="HAD FAMILY HYDROLASE"/>
    <property type="match status" value="1"/>
</dbReference>
<evidence type="ECO:0000256" key="1">
    <source>
        <dbReference type="ARBA" id="ARBA00022801"/>
    </source>
</evidence>
<gene>
    <name evidence="2" type="ORF">IPN02_02845</name>
</gene>
<sequence>MATDAPFQPFAEALGPVELVGLDADDTLWETEGNFQNIQARFEELMAPYLASDAVAAAHLDDVERRNLEVFGYGVKGFTLSMIETAIMLSDGAVGGDEIARILGWSREMLTNALEPYPGVVDALEVLADSGLQRSIITKGDLFEQETKVAASGLAEWFDGVEILPEKDVAHYRSLLRRWGADGERFVMVGNSVRSDILPVIELGGWAIWVPSANQWAHEVAEPPWDHPRFAVTPSLAKAVALCASQQAI</sequence>
<dbReference type="SUPFAM" id="SSF56784">
    <property type="entry name" value="HAD-like"/>
    <property type="match status" value="1"/>
</dbReference>
<name>A0A936TC43_9ACTN</name>
<dbReference type="InterPro" id="IPR036412">
    <property type="entry name" value="HAD-like_sf"/>
</dbReference>
<evidence type="ECO:0000313" key="3">
    <source>
        <dbReference type="Proteomes" id="UP000727993"/>
    </source>
</evidence>
<protein>
    <submittedName>
        <fullName evidence="2">HAD hydrolase-like protein</fullName>
    </submittedName>
</protein>
<dbReference type="PANTHER" id="PTHR43316">
    <property type="entry name" value="HYDROLASE, HALOACID DELAHOGENASE-RELATED"/>
    <property type="match status" value="1"/>
</dbReference>
<reference evidence="2 3" key="1">
    <citation type="submission" date="2020-10" db="EMBL/GenBank/DDBJ databases">
        <title>Connecting structure to function with the recovery of over 1000 high-quality activated sludge metagenome-assembled genomes encoding full-length rRNA genes using long-read sequencing.</title>
        <authorList>
            <person name="Singleton C.M."/>
            <person name="Petriglieri F."/>
            <person name="Kristensen J.M."/>
            <person name="Kirkegaard R.H."/>
            <person name="Michaelsen T.Y."/>
            <person name="Andersen M.H."/>
            <person name="Karst S.M."/>
            <person name="Dueholm M.S."/>
            <person name="Nielsen P.H."/>
            <person name="Albertsen M."/>
        </authorList>
    </citation>
    <scope>NUCLEOTIDE SEQUENCE [LARGE SCALE GENOMIC DNA]</scope>
    <source>
        <strain evidence="2">Lyne_18-Q3-R50-59_MAXAC.006</strain>
    </source>
</reference>
<keyword evidence="1 2" id="KW-0378">Hydrolase</keyword>
<evidence type="ECO:0000313" key="2">
    <source>
        <dbReference type="EMBL" id="MBK9295813.1"/>
    </source>
</evidence>
<dbReference type="InterPro" id="IPR023198">
    <property type="entry name" value="PGP-like_dom2"/>
</dbReference>
<comment type="caution">
    <text evidence="2">The sequence shown here is derived from an EMBL/GenBank/DDBJ whole genome shotgun (WGS) entry which is preliminary data.</text>
</comment>
<dbReference type="Pfam" id="PF00702">
    <property type="entry name" value="Hydrolase"/>
    <property type="match status" value="1"/>
</dbReference>
<accession>A0A936TC43</accession>
<dbReference type="Gene3D" id="3.40.50.1000">
    <property type="entry name" value="HAD superfamily/HAD-like"/>
    <property type="match status" value="1"/>
</dbReference>
<dbReference type="InterPro" id="IPR023214">
    <property type="entry name" value="HAD_sf"/>
</dbReference>
<dbReference type="InterPro" id="IPR051540">
    <property type="entry name" value="S-2-haloacid_dehalogenase"/>
</dbReference>
<dbReference type="AlphaFoldDB" id="A0A936TC43"/>